<proteinExistence type="predicted"/>
<feature type="region of interest" description="Disordered" evidence="1">
    <location>
        <begin position="298"/>
        <end position="318"/>
    </location>
</feature>
<dbReference type="EMBL" id="FNJI01000002">
    <property type="protein sequence ID" value="SDO48499.1"/>
    <property type="molecule type" value="Genomic_DNA"/>
</dbReference>
<organism evidence="3 4">
    <name type="scientific">Desulforhopalus singaporensis</name>
    <dbReference type="NCBI Taxonomy" id="91360"/>
    <lineage>
        <taxon>Bacteria</taxon>
        <taxon>Pseudomonadati</taxon>
        <taxon>Thermodesulfobacteriota</taxon>
        <taxon>Desulfobulbia</taxon>
        <taxon>Desulfobulbales</taxon>
        <taxon>Desulfocapsaceae</taxon>
        <taxon>Desulforhopalus</taxon>
    </lineage>
</organism>
<dbReference type="OrthoDB" id="5431982at2"/>
<gene>
    <name evidence="3" type="ORF">SAMN05660330_00368</name>
</gene>
<dbReference type="InterPro" id="IPR025641">
    <property type="entry name" value="DUF4340"/>
</dbReference>
<evidence type="ECO:0000313" key="3">
    <source>
        <dbReference type="EMBL" id="SDO48499.1"/>
    </source>
</evidence>
<dbReference type="STRING" id="91360.SAMN05660330_00368"/>
<dbReference type="Proteomes" id="UP000199073">
    <property type="component" value="Unassembled WGS sequence"/>
</dbReference>
<evidence type="ECO:0000313" key="4">
    <source>
        <dbReference type="Proteomes" id="UP000199073"/>
    </source>
</evidence>
<keyword evidence="4" id="KW-1185">Reference proteome</keyword>
<dbReference type="AlphaFoldDB" id="A0A1H0JYA1"/>
<evidence type="ECO:0000256" key="1">
    <source>
        <dbReference type="SAM" id="MobiDB-lite"/>
    </source>
</evidence>
<accession>A0A1H0JYA1</accession>
<protein>
    <recommendedName>
        <fullName evidence="2">DUF4340 domain-containing protein</fullName>
    </recommendedName>
</protein>
<reference evidence="3 4" key="1">
    <citation type="submission" date="2016-10" db="EMBL/GenBank/DDBJ databases">
        <authorList>
            <person name="de Groot N.N."/>
        </authorList>
    </citation>
    <scope>NUCLEOTIDE SEQUENCE [LARGE SCALE GENOMIC DNA]</scope>
    <source>
        <strain evidence="3 4">DSM 12130</strain>
    </source>
</reference>
<sequence length="318" mass="34845">MIKKITYAAAILLVIQVGLTLFLNTRPTGLEVGQPDSFFSRFSQGDVTSLTITDDDGNKLALARKNSDWFIDRDYPVPVDNTMVNTLLEKLAKARTGLAVATSSGSARRFATADDDFNRHVIVKKQQDVAADFYLGTSAGLRQSHVRKSGEKAVFTIAISDFEMSTAEDDWIDKNLVKIDGHQLTEIGVRKIVLKKTDAIWEQTEPETAALDQDKVGELVDTVTGFTVRHIFNPAEVSSLFAGATAEHIAITLDNGNKLTYSLVKKDDSYVLKTSDSDLYFEVPPWQVEPLVELDPEQLKATAKSKDSGAEPVASSGT</sequence>
<dbReference type="Pfam" id="PF14238">
    <property type="entry name" value="DUF4340"/>
    <property type="match status" value="1"/>
</dbReference>
<name>A0A1H0JYA1_9BACT</name>
<feature type="domain" description="DUF4340" evidence="2">
    <location>
        <begin position="69"/>
        <end position="235"/>
    </location>
</feature>
<dbReference type="RefSeq" id="WP_092219185.1">
    <property type="nucleotide sequence ID" value="NZ_FNJI01000002.1"/>
</dbReference>
<evidence type="ECO:0000259" key="2">
    <source>
        <dbReference type="Pfam" id="PF14238"/>
    </source>
</evidence>